<accession>A0ABT6EIE7</accession>
<gene>
    <name evidence="1" type="ORF">OXR69_016800</name>
</gene>
<organism evidence="1 2">
    <name type="scientific">Klebsiella huaxiensis</name>
    <dbReference type="NCBI Taxonomy" id="2153354"/>
    <lineage>
        <taxon>Bacteria</taxon>
        <taxon>Pseudomonadati</taxon>
        <taxon>Pseudomonadota</taxon>
        <taxon>Gammaproteobacteria</taxon>
        <taxon>Enterobacterales</taxon>
        <taxon>Enterobacteriaceae</taxon>
        <taxon>Klebsiella/Raoultella group</taxon>
        <taxon>Klebsiella</taxon>
    </lineage>
</organism>
<evidence type="ECO:0000313" key="2">
    <source>
        <dbReference type="Proteomes" id="UP001075001"/>
    </source>
</evidence>
<reference evidence="1" key="1">
    <citation type="submission" date="2023-03" db="EMBL/GenBank/DDBJ databases">
        <title>identification of new KPC variant in Klebsiella huaxiensis from the Hospital Sewage Samples in China.</title>
        <authorList>
            <person name="Wu Y."/>
        </authorList>
    </citation>
    <scope>NUCLEOTIDE SEQUENCE</scope>
    <source>
        <strain evidence="1">ZR-9</strain>
    </source>
</reference>
<sequence>MSEMLDIRAGDRFETVYPFIFVCTDHQQWDGNVFTDERWIGGCRKAFEPADCGYGDQTVYTADAEGKRILEVLAVAEMPGRWQRRIIYTCNLIDPEGKERKGKKAYTVTEDRFIKMSSGYFADYGVENSDD</sequence>
<dbReference type="EMBL" id="JAPQEX020000001">
    <property type="protein sequence ID" value="MDG1643517.1"/>
    <property type="molecule type" value="Genomic_DNA"/>
</dbReference>
<name>A0ABT6EIE7_9ENTR</name>
<dbReference type="Proteomes" id="UP001075001">
    <property type="component" value="Unassembled WGS sequence"/>
</dbReference>
<dbReference type="RefSeq" id="WP_267985837.1">
    <property type="nucleotide sequence ID" value="NZ_JAPQEX020000001.1"/>
</dbReference>
<protein>
    <submittedName>
        <fullName evidence="1">Uncharacterized protein</fullName>
    </submittedName>
</protein>
<comment type="caution">
    <text evidence="1">The sequence shown here is derived from an EMBL/GenBank/DDBJ whole genome shotgun (WGS) entry which is preliminary data.</text>
</comment>
<keyword evidence="2" id="KW-1185">Reference proteome</keyword>
<proteinExistence type="predicted"/>
<evidence type="ECO:0000313" key="1">
    <source>
        <dbReference type="EMBL" id="MDG1643517.1"/>
    </source>
</evidence>